<evidence type="ECO:0000313" key="1">
    <source>
        <dbReference type="EMBL" id="SPD04256.1"/>
    </source>
</evidence>
<dbReference type="PANTHER" id="PTHR33116">
    <property type="entry name" value="REVERSE TRANSCRIPTASE ZINC-BINDING DOMAIN-CONTAINING PROTEIN-RELATED-RELATED"/>
    <property type="match status" value="1"/>
</dbReference>
<gene>
    <name evidence="1" type="ORF">FSB_LOCUS32138</name>
</gene>
<reference evidence="1" key="1">
    <citation type="submission" date="2018-02" db="EMBL/GenBank/DDBJ databases">
        <authorList>
            <person name="Cohen D.B."/>
            <person name="Kent A.D."/>
        </authorList>
    </citation>
    <scope>NUCLEOTIDE SEQUENCE</scope>
</reference>
<accession>A0A2N9GP79</accession>
<evidence type="ECO:0008006" key="2">
    <source>
        <dbReference type="Google" id="ProtNLM"/>
    </source>
</evidence>
<dbReference type="PANTHER" id="PTHR33116:SF86">
    <property type="entry name" value="REVERSE TRANSCRIPTASE DOMAIN-CONTAINING PROTEIN"/>
    <property type="match status" value="1"/>
</dbReference>
<dbReference type="EMBL" id="OIVN01002513">
    <property type="protein sequence ID" value="SPD04256.1"/>
    <property type="molecule type" value="Genomic_DNA"/>
</dbReference>
<sequence length="342" mass="38802">MAKKQLYFFSYNTPQDRRSRITSLFGTTTSAQFEKYLGLPSIIGRTKKKAFSEVNDRIWKRLQGWKEKLLSQVGREVLIKAVIQAIPKYAMSVFNFPAGLCADICSMANRFCWGQRGGNRKIHWLRKEKLVIPKGGDAWVSSPTTHRILSPCCVLDPNATVDSLIVSETMSWNKPLLNRVFWPRDISLILEIPLSLRKPPNKLIWSEEVEAASHALWQCDFAQRVWKASSIFFPSDCVSSLCFSDVIFSCAQSVFHRSLVIMFTTAWKLWQARNSLLWDVALSTVEDISQGAAAMALDFLESRLEIHYAGGQVEVADGERWRPPEQGLFKLNIAWSTSSSAN</sequence>
<dbReference type="AlphaFoldDB" id="A0A2N9GP79"/>
<protein>
    <recommendedName>
        <fullName evidence="2">Reverse transcriptase zinc-binding domain-containing protein</fullName>
    </recommendedName>
</protein>
<organism evidence="1">
    <name type="scientific">Fagus sylvatica</name>
    <name type="common">Beechnut</name>
    <dbReference type="NCBI Taxonomy" id="28930"/>
    <lineage>
        <taxon>Eukaryota</taxon>
        <taxon>Viridiplantae</taxon>
        <taxon>Streptophyta</taxon>
        <taxon>Embryophyta</taxon>
        <taxon>Tracheophyta</taxon>
        <taxon>Spermatophyta</taxon>
        <taxon>Magnoliopsida</taxon>
        <taxon>eudicotyledons</taxon>
        <taxon>Gunneridae</taxon>
        <taxon>Pentapetalae</taxon>
        <taxon>rosids</taxon>
        <taxon>fabids</taxon>
        <taxon>Fagales</taxon>
        <taxon>Fagaceae</taxon>
        <taxon>Fagus</taxon>
    </lineage>
</organism>
<proteinExistence type="predicted"/>
<name>A0A2N9GP79_FAGSY</name>